<dbReference type="AlphaFoldDB" id="A0A813BR32"/>
<proteinExistence type="predicted"/>
<reference evidence="1" key="1">
    <citation type="submission" date="2021-02" db="EMBL/GenBank/DDBJ databases">
        <authorList>
            <person name="Dougan E. K."/>
            <person name="Rhodes N."/>
            <person name="Thang M."/>
            <person name="Chan C."/>
        </authorList>
    </citation>
    <scope>NUCLEOTIDE SEQUENCE</scope>
</reference>
<organism evidence="1 2">
    <name type="scientific">Symbiodinium necroappetens</name>
    <dbReference type="NCBI Taxonomy" id="1628268"/>
    <lineage>
        <taxon>Eukaryota</taxon>
        <taxon>Sar</taxon>
        <taxon>Alveolata</taxon>
        <taxon>Dinophyceae</taxon>
        <taxon>Suessiales</taxon>
        <taxon>Symbiodiniaceae</taxon>
        <taxon>Symbiodinium</taxon>
    </lineage>
</organism>
<dbReference type="Proteomes" id="UP000601435">
    <property type="component" value="Unassembled WGS sequence"/>
</dbReference>
<evidence type="ECO:0000313" key="1">
    <source>
        <dbReference type="EMBL" id="CAE7922039.1"/>
    </source>
</evidence>
<sequence>LYSIENWGVDDDFSTIDNAKLKQFSSLCKRIRGLCINGDPSSSPHEVQKMLHETEFFSHMDYTVRMSFSDFPQSSEPLVKQVISQMCHCAVKAVANNSKNQMQAYRSIDAMKALVAEQPESALLLAEIFKGNFTICRRVPEDLIAKFSELILRERMAGSFVSCYIDFYM</sequence>
<dbReference type="SUPFAM" id="SSF100909">
    <property type="entry name" value="IP3 receptor type 1 binding core, domain 2"/>
    <property type="match status" value="1"/>
</dbReference>
<comment type="caution">
    <text evidence="1">The sequence shown here is derived from an EMBL/GenBank/DDBJ whole genome shotgun (WGS) entry which is preliminary data.</text>
</comment>
<dbReference type="InterPro" id="IPR035910">
    <property type="entry name" value="RyR/IP3R_RIH_dom_sf"/>
</dbReference>
<feature type="non-terminal residue" evidence="1">
    <location>
        <position position="169"/>
    </location>
</feature>
<feature type="non-terminal residue" evidence="1">
    <location>
        <position position="1"/>
    </location>
</feature>
<dbReference type="OrthoDB" id="76898at2759"/>
<accession>A0A813BR32</accession>
<name>A0A813BR32_9DINO</name>
<keyword evidence="2" id="KW-1185">Reference proteome</keyword>
<evidence type="ECO:0000313" key="2">
    <source>
        <dbReference type="Proteomes" id="UP000601435"/>
    </source>
</evidence>
<gene>
    <name evidence="1" type="ORF">SNEC2469_LOCUS31821</name>
</gene>
<protein>
    <submittedName>
        <fullName evidence="1">Uncharacterized protein</fullName>
    </submittedName>
</protein>
<dbReference type="EMBL" id="CAJNJA010078264">
    <property type="protein sequence ID" value="CAE7922039.1"/>
    <property type="molecule type" value="Genomic_DNA"/>
</dbReference>